<sequence length="76" mass="8730">MYKMSQCHKVQRVKRATLRARGHRARHASWTRPMTAPTMGLMAVRKGAPDLAWTLRCLRPRSWCVARDGEQGARGR</sequence>
<dbReference type="EMBL" id="HG001711">
    <property type="protein sequence ID" value="CDF34950.1"/>
    <property type="molecule type" value="Genomic_DNA"/>
</dbReference>
<dbReference type="RefSeq" id="XP_005714769.1">
    <property type="nucleotide sequence ID" value="XM_005714712.1"/>
</dbReference>
<gene>
    <name evidence="1" type="ORF">CHC_T00003521001</name>
</gene>
<dbReference type="Proteomes" id="UP000012073">
    <property type="component" value="Unassembled WGS sequence"/>
</dbReference>
<dbReference type="AlphaFoldDB" id="R7QBV8"/>
<dbReference type="Gramene" id="CDF34950">
    <property type="protein sequence ID" value="CDF34950"/>
    <property type="gene ID" value="CHC_T00003521001"/>
</dbReference>
<accession>R7QBV8</accession>
<evidence type="ECO:0000313" key="1">
    <source>
        <dbReference type="EMBL" id="CDF34950.1"/>
    </source>
</evidence>
<name>R7QBV8_CHOCR</name>
<reference evidence="2" key="1">
    <citation type="journal article" date="2013" name="Proc. Natl. Acad. Sci. U.S.A.">
        <title>Genome structure and metabolic features in the red seaweed Chondrus crispus shed light on evolution of the Archaeplastida.</title>
        <authorList>
            <person name="Collen J."/>
            <person name="Porcel B."/>
            <person name="Carre W."/>
            <person name="Ball S.G."/>
            <person name="Chaparro C."/>
            <person name="Tonon T."/>
            <person name="Barbeyron T."/>
            <person name="Michel G."/>
            <person name="Noel B."/>
            <person name="Valentin K."/>
            <person name="Elias M."/>
            <person name="Artiguenave F."/>
            <person name="Arun A."/>
            <person name="Aury J.M."/>
            <person name="Barbosa-Neto J.F."/>
            <person name="Bothwell J.H."/>
            <person name="Bouget F.Y."/>
            <person name="Brillet L."/>
            <person name="Cabello-Hurtado F."/>
            <person name="Capella-Gutierrez S."/>
            <person name="Charrier B."/>
            <person name="Cladiere L."/>
            <person name="Cock J.M."/>
            <person name="Coelho S.M."/>
            <person name="Colleoni C."/>
            <person name="Czjzek M."/>
            <person name="Da Silva C."/>
            <person name="Delage L."/>
            <person name="Denoeud F."/>
            <person name="Deschamps P."/>
            <person name="Dittami S.M."/>
            <person name="Gabaldon T."/>
            <person name="Gachon C.M."/>
            <person name="Groisillier A."/>
            <person name="Herve C."/>
            <person name="Jabbari K."/>
            <person name="Katinka M."/>
            <person name="Kloareg B."/>
            <person name="Kowalczyk N."/>
            <person name="Labadie K."/>
            <person name="Leblanc C."/>
            <person name="Lopez P.J."/>
            <person name="McLachlan D.H."/>
            <person name="Meslet-Cladiere L."/>
            <person name="Moustafa A."/>
            <person name="Nehr Z."/>
            <person name="Nyvall Collen P."/>
            <person name="Panaud O."/>
            <person name="Partensky F."/>
            <person name="Poulain J."/>
            <person name="Rensing S.A."/>
            <person name="Rousvoal S."/>
            <person name="Samson G."/>
            <person name="Symeonidi A."/>
            <person name="Weissenbach J."/>
            <person name="Zambounis A."/>
            <person name="Wincker P."/>
            <person name="Boyen C."/>
        </authorList>
    </citation>
    <scope>NUCLEOTIDE SEQUENCE [LARGE SCALE GENOMIC DNA]</scope>
    <source>
        <strain evidence="2">cv. Stackhouse</strain>
    </source>
</reference>
<protein>
    <submittedName>
        <fullName evidence="1">Uncharacterized protein</fullName>
    </submittedName>
</protein>
<dbReference type="GeneID" id="17322484"/>
<organism evidence="1 2">
    <name type="scientific">Chondrus crispus</name>
    <name type="common">Carrageen Irish moss</name>
    <name type="synonym">Polymorpha crispa</name>
    <dbReference type="NCBI Taxonomy" id="2769"/>
    <lineage>
        <taxon>Eukaryota</taxon>
        <taxon>Rhodophyta</taxon>
        <taxon>Florideophyceae</taxon>
        <taxon>Rhodymeniophycidae</taxon>
        <taxon>Gigartinales</taxon>
        <taxon>Gigartinaceae</taxon>
        <taxon>Chondrus</taxon>
    </lineage>
</organism>
<evidence type="ECO:0000313" key="2">
    <source>
        <dbReference type="Proteomes" id="UP000012073"/>
    </source>
</evidence>
<keyword evidence="2" id="KW-1185">Reference proteome</keyword>
<proteinExistence type="predicted"/>
<dbReference type="KEGG" id="ccp:CHC_T00003521001"/>